<evidence type="ECO:0000256" key="3">
    <source>
        <dbReference type="ARBA" id="ARBA00023087"/>
    </source>
</evidence>
<evidence type="ECO:0000256" key="2">
    <source>
        <dbReference type="ARBA" id="ARBA00022889"/>
    </source>
</evidence>
<evidence type="ECO:0000256" key="1">
    <source>
        <dbReference type="ARBA" id="ARBA00022512"/>
    </source>
</evidence>
<sequence length="527" mass="51844">MKTWVRKSLNVGVLSAGFLLVSGGAAHADWTTGYNAGLLNGNQFDTTLQVPVNVCGNSIAVLGFADAHCGGGATAVKTESASATESATTEDWTTGYNAGVANGNQLDTTLQVPVNISGNAVSVLGFSSASSSGGATAVKGGVSADNDGHGRRHHRGGNGNGNGGYNAGGNGSYSAGSNGNYATEGVANRTEDWTSGYNAGLLNGNQFDTTAQLPINVSGNAIALLGFAGASSQGGAWAVKGESATTESAQATESDHTTGYNAGLLNGNQLDTTLQLPINLCGNSIAILGFASANCGGGATAVKGDVNGGGQGGDNGWGHGHGHHHGGNGNGQGDGGYGNGSDNGDNGYGADTNGNSNAYPHSSGNASDVKANNASAKAHMHKAKTSNHKSVSLDEHAKKNHKGTGAGLSPASDNGYGGGSGVGDDNGYGNGQNNGGYDNGSGQGNGDDNHGRRHHRHHGGNGSSNGGGATAVKGGCGDWTTGFNAGLLNGNQFDTTVQVPVNISGNAISLLGFSNASSSGGALAYSC</sequence>
<feature type="chain" id="PRO_5046022229" description="Chaplin domain-containing protein" evidence="5">
    <location>
        <begin position="29"/>
        <end position="527"/>
    </location>
</feature>
<evidence type="ECO:0000313" key="8">
    <source>
        <dbReference type="Proteomes" id="UP001501444"/>
    </source>
</evidence>
<keyword evidence="3" id="KW-0034">Amyloid</keyword>
<dbReference type="InterPro" id="IPR005528">
    <property type="entry name" value="ChpA-H"/>
</dbReference>
<evidence type="ECO:0000256" key="4">
    <source>
        <dbReference type="SAM" id="MobiDB-lite"/>
    </source>
</evidence>
<dbReference type="Pfam" id="PF03777">
    <property type="entry name" value="ChpA-C"/>
    <property type="match status" value="4"/>
</dbReference>
<keyword evidence="1" id="KW-0964">Secreted</keyword>
<feature type="region of interest" description="Disordered" evidence="4">
    <location>
        <begin position="131"/>
        <end position="165"/>
    </location>
</feature>
<dbReference type="Proteomes" id="UP001501444">
    <property type="component" value="Unassembled WGS sequence"/>
</dbReference>
<feature type="domain" description="Chaplin" evidence="6">
    <location>
        <begin position="261"/>
        <end position="301"/>
    </location>
</feature>
<accession>A0ABN3H3C2</accession>
<evidence type="ECO:0000313" key="7">
    <source>
        <dbReference type="EMBL" id="GAA2368348.1"/>
    </source>
</evidence>
<feature type="region of interest" description="Disordered" evidence="4">
    <location>
        <begin position="310"/>
        <end position="469"/>
    </location>
</feature>
<feature type="domain" description="Chaplin" evidence="6">
    <location>
        <begin position="97"/>
        <end position="137"/>
    </location>
</feature>
<feature type="compositionally biased region" description="Gly residues" evidence="4">
    <location>
        <begin position="327"/>
        <end position="341"/>
    </location>
</feature>
<evidence type="ECO:0000256" key="5">
    <source>
        <dbReference type="SAM" id="SignalP"/>
    </source>
</evidence>
<organism evidence="7 8">
    <name type="scientific">Dactylosporangium salmoneum</name>
    <dbReference type="NCBI Taxonomy" id="53361"/>
    <lineage>
        <taxon>Bacteria</taxon>
        <taxon>Bacillati</taxon>
        <taxon>Actinomycetota</taxon>
        <taxon>Actinomycetes</taxon>
        <taxon>Micromonosporales</taxon>
        <taxon>Micromonosporaceae</taxon>
        <taxon>Dactylosporangium</taxon>
    </lineage>
</organism>
<feature type="compositionally biased region" description="Gly residues" evidence="4">
    <location>
        <begin position="310"/>
        <end position="319"/>
    </location>
</feature>
<dbReference type="PROSITE" id="PS51884">
    <property type="entry name" value="CHAPLIN"/>
    <property type="match status" value="3"/>
</dbReference>
<dbReference type="EMBL" id="BAAARV010000067">
    <property type="protein sequence ID" value="GAA2368348.1"/>
    <property type="molecule type" value="Genomic_DNA"/>
</dbReference>
<feature type="compositionally biased region" description="Polar residues" evidence="4">
    <location>
        <begin position="352"/>
        <end position="375"/>
    </location>
</feature>
<evidence type="ECO:0000259" key="6">
    <source>
        <dbReference type="PROSITE" id="PS51884"/>
    </source>
</evidence>
<feature type="signal peptide" evidence="5">
    <location>
        <begin position="1"/>
        <end position="28"/>
    </location>
</feature>
<gene>
    <name evidence="7" type="ORF">GCM10010170_068230</name>
</gene>
<reference evidence="7 8" key="1">
    <citation type="journal article" date="2019" name="Int. J. Syst. Evol. Microbiol.">
        <title>The Global Catalogue of Microorganisms (GCM) 10K type strain sequencing project: providing services to taxonomists for standard genome sequencing and annotation.</title>
        <authorList>
            <consortium name="The Broad Institute Genomics Platform"/>
            <consortium name="The Broad Institute Genome Sequencing Center for Infectious Disease"/>
            <person name="Wu L."/>
            <person name="Ma J."/>
        </authorList>
    </citation>
    <scope>NUCLEOTIDE SEQUENCE [LARGE SCALE GENOMIC DNA]</scope>
    <source>
        <strain evidence="7 8">JCM 3272</strain>
    </source>
</reference>
<keyword evidence="1" id="KW-0134">Cell wall</keyword>
<feature type="compositionally biased region" description="Gly residues" evidence="4">
    <location>
        <begin position="415"/>
        <end position="445"/>
    </location>
</feature>
<keyword evidence="5" id="KW-0732">Signal</keyword>
<feature type="compositionally biased region" description="Gly residues" evidence="4">
    <location>
        <begin position="460"/>
        <end position="469"/>
    </location>
</feature>
<keyword evidence="8" id="KW-1185">Reference proteome</keyword>
<comment type="caution">
    <text evidence="7">The sequence shown here is derived from an EMBL/GenBank/DDBJ whole genome shotgun (WGS) entry which is preliminary data.</text>
</comment>
<name>A0ABN3H3C2_9ACTN</name>
<feature type="compositionally biased region" description="Basic residues" evidence="4">
    <location>
        <begin position="378"/>
        <end position="387"/>
    </location>
</feature>
<feature type="compositionally biased region" description="Low complexity" evidence="4">
    <location>
        <begin position="131"/>
        <end position="144"/>
    </location>
</feature>
<keyword evidence="2" id="KW-0130">Cell adhesion</keyword>
<protein>
    <recommendedName>
        <fullName evidence="6">Chaplin domain-containing protein</fullName>
    </recommendedName>
</protein>
<feature type="domain" description="Chaplin" evidence="6">
    <location>
        <begin position="35"/>
        <end position="75"/>
    </location>
</feature>
<dbReference type="RefSeq" id="WP_344616698.1">
    <property type="nucleotide sequence ID" value="NZ_BAAARV010000067.1"/>
</dbReference>
<proteinExistence type="predicted"/>